<organism evidence="1 2">
    <name type="scientific">Lasiodiplodia mahajangana</name>
    <dbReference type="NCBI Taxonomy" id="1108764"/>
    <lineage>
        <taxon>Eukaryota</taxon>
        <taxon>Fungi</taxon>
        <taxon>Dikarya</taxon>
        <taxon>Ascomycota</taxon>
        <taxon>Pezizomycotina</taxon>
        <taxon>Dothideomycetes</taxon>
        <taxon>Dothideomycetes incertae sedis</taxon>
        <taxon>Botryosphaeriales</taxon>
        <taxon>Botryosphaeriaceae</taxon>
        <taxon>Lasiodiplodia</taxon>
    </lineage>
</organism>
<sequence length="533" mass="59704">MADLPTRIDALRPKIEELMHIGGTPGLSLGVMHRGERVYLASYGYRDAEQRLPPTDETILPVCSFTKAVTSAAMGILIEEEKASWDTLVKEALPSLNINDEILQNQMTISDLLCHRSGMSWGDNLIIGTENNVLISEQDSMTYFNSQTRLLPFRGQYAYNNIAYELAGKVIESLSHQSYFEFVQSRIFDPLGMTRTFLKTPPSSLDNVGKCYNTLDDGTSVPIPCVKLGDDWVGSPHAGMRSCVSDLMKLYKAFMTGFNDQLASGKTSTDGLPLKQVGYLMSAQMIMGQPSRNEVSYGFGWGRVQLPGRMGQIGINPDLMPNGMPVVGKGVTPRLVIFHQGSLPGALSLNILLPDTESAIVISSNALALNDVPDWVGQLVLEEFLEVPKSHRNDYIAASKESAAENLKWYPDLVKELQQAKINGTSPRELGSYVGTYWDHHHIFKIVITEEDGQLYWAFQGLDSEKFLLSHYEHDVFTWLQPRNELSQRGRWVGPDQGLSFWKVDFRIGEDGKPDRLFWVHDNDVPADEYRKE</sequence>
<reference evidence="1" key="1">
    <citation type="submission" date="2022-12" db="EMBL/GenBank/DDBJ databases">
        <title>Genome Sequence of Lasiodiplodia mahajangana.</title>
        <authorList>
            <person name="Buettner E."/>
        </authorList>
    </citation>
    <scope>NUCLEOTIDE SEQUENCE</scope>
    <source>
        <strain evidence="1">VT137</strain>
    </source>
</reference>
<evidence type="ECO:0000313" key="2">
    <source>
        <dbReference type="Proteomes" id="UP001153332"/>
    </source>
</evidence>
<comment type="caution">
    <text evidence="1">The sequence shown here is derived from an EMBL/GenBank/DDBJ whole genome shotgun (WGS) entry which is preliminary data.</text>
</comment>
<gene>
    <name evidence="1" type="ORF">O1611_g7950</name>
</gene>
<evidence type="ECO:0000313" key="1">
    <source>
        <dbReference type="EMBL" id="KAJ8125688.1"/>
    </source>
</evidence>
<protein>
    <submittedName>
        <fullName evidence="1">Uncharacterized protein</fullName>
    </submittedName>
</protein>
<dbReference type="Proteomes" id="UP001153332">
    <property type="component" value="Unassembled WGS sequence"/>
</dbReference>
<proteinExistence type="predicted"/>
<accession>A0ACC2JDT3</accession>
<dbReference type="EMBL" id="JAPUUL010002225">
    <property type="protein sequence ID" value="KAJ8125688.1"/>
    <property type="molecule type" value="Genomic_DNA"/>
</dbReference>
<keyword evidence="2" id="KW-1185">Reference proteome</keyword>
<name>A0ACC2JDT3_9PEZI</name>